<feature type="binding site" evidence="5 7">
    <location>
        <position position="130"/>
    </location>
    <ligand>
        <name>Mn(2+)</name>
        <dbReference type="ChEBI" id="CHEBI:29035"/>
        <label>1</label>
    </ligand>
</feature>
<evidence type="ECO:0000313" key="9">
    <source>
        <dbReference type="EMBL" id="MBC2618531.1"/>
    </source>
</evidence>
<protein>
    <recommendedName>
        <fullName evidence="5 6">Formimidoylglutamase</fullName>
        <ecNumber evidence="5 6">3.5.3.8</ecNumber>
    </recommendedName>
    <alternativeName>
        <fullName evidence="5">Formiminoglutamase</fullName>
    </alternativeName>
    <alternativeName>
        <fullName evidence="5">Formiminoglutamate hydrolase</fullName>
    </alternativeName>
</protein>
<accession>A0A7X1BKB9</accession>
<keyword evidence="4 5" id="KW-0464">Manganese</keyword>
<dbReference type="RefSeq" id="WP_137347365.1">
    <property type="nucleotide sequence ID" value="NZ_CP069785.1"/>
</dbReference>
<dbReference type="GO" id="GO:0019556">
    <property type="term" value="P:L-histidine catabolic process to glutamate and formamide"/>
    <property type="evidence" value="ECO:0007669"/>
    <property type="project" value="UniProtKB-UniRule"/>
</dbReference>
<dbReference type="EC" id="3.5.3.8" evidence="5 6"/>
<evidence type="ECO:0000256" key="6">
    <source>
        <dbReference type="NCBIfam" id="TIGR01227"/>
    </source>
</evidence>
<dbReference type="InterPro" id="IPR006035">
    <property type="entry name" value="Ureohydrolase"/>
</dbReference>
<evidence type="ECO:0000256" key="5">
    <source>
        <dbReference type="HAMAP-Rule" id="MF_00737"/>
    </source>
</evidence>
<evidence type="ECO:0000256" key="4">
    <source>
        <dbReference type="ARBA" id="ARBA00023211"/>
    </source>
</evidence>
<dbReference type="PROSITE" id="PS51409">
    <property type="entry name" value="ARGINASE_2"/>
    <property type="match status" value="1"/>
</dbReference>
<dbReference type="InterPro" id="IPR005923">
    <property type="entry name" value="HutG"/>
</dbReference>
<dbReference type="Pfam" id="PF00491">
    <property type="entry name" value="Arginase"/>
    <property type="match status" value="1"/>
</dbReference>
<dbReference type="InterPro" id="IPR023696">
    <property type="entry name" value="Ureohydrolase_dom_sf"/>
</dbReference>
<comment type="catalytic activity">
    <reaction evidence="5">
        <text>N-formimidoyl-L-glutamate + H2O = formamide + L-glutamate</text>
        <dbReference type="Rhea" id="RHEA:22492"/>
        <dbReference type="ChEBI" id="CHEBI:15377"/>
        <dbReference type="ChEBI" id="CHEBI:16397"/>
        <dbReference type="ChEBI" id="CHEBI:29985"/>
        <dbReference type="ChEBI" id="CHEBI:58928"/>
        <dbReference type="EC" id="3.5.3.8"/>
    </reaction>
</comment>
<evidence type="ECO:0000313" key="10">
    <source>
        <dbReference type="Proteomes" id="UP000548504"/>
    </source>
</evidence>
<evidence type="ECO:0000256" key="3">
    <source>
        <dbReference type="ARBA" id="ARBA00022808"/>
    </source>
</evidence>
<feature type="binding site" evidence="5">
    <location>
        <position position="155"/>
    </location>
    <ligand>
        <name>Mn(2+)</name>
        <dbReference type="ChEBI" id="CHEBI:29035"/>
        <label>2</label>
    </ligand>
</feature>
<dbReference type="AlphaFoldDB" id="A0A7X1BKB9"/>
<feature type="binding site" evidence="7">
    <location>
        <position position="157"/>
    </location>
    <ligand>
        <name>Mn(2+)</name>
        <dbReference type="ChEBI" id="CHEBI:29035"/>
        <label>1</label>
    </ligand>
</feature>
<dbReference type="NCBIfam" id="TIGR01227">
    <property type="entry name" value="hutG"/>
    <property type="match status" value="1"/>
</dbReference>
<dbReference type="GO" id="GO:0030145">
    <property type="term" value="F:manganese ion binding"/>
    <property type="evidence" value="ECO:0007669"/>
    <property type="project" value="UniProtKB-UniRule"/>
</dbReference>
<dbReference type="Gene3D" id="3.40.800.10">
    <property type="entry name" value="Ureohydrolase domain"/>
    <property type="match status" value="1"/>
</dbReference>
<organism evidence="9 10">
    <name type="scientific">Citrobacter cronae</name>
    <dbReference type="NCBI Taxonomy" id="1748967"/>
    <lineage>
        <taxon>Bacteria</taxon>
        <taxon>Pseudomonadati</taxon>
        <taxon>Pseudomonadota</taxon>
        <taxon>Gammaproteobacteria</taxon>
        <taxon>Enterobacterales</taxon>
        <taxon>Enterobacteriaceae</taxon>
        <taxon>Citrobacter</taxon>
        <taxon>Citrobacter freundii complex</taxon>
    </lineage>
</organism>
<evidence type="ECO:0000256" key="8">
    <source>
        <dbReference type="PROSITE-ProRule" id="PRU00742"/>
    </source>
</evidence>
<feature type="binding site" evidence="5">
    <location>
        <position position="157"/>
    </location>
    <ligand>
        <name>Mn(2+)</name>
        <dbReference type="ChEBI" id="CHEBI:29035"/>
        <label>2</label>
    </ligand>
</feature>
<dbReference type="HAMAP" id="MF_00737">
    <property type="entry name" value="Formimidoylglutam"/>
    <property type="match status" value="1"/>
</dbReference>
<keyword evidence="2 5" id="KW-0378">Hydrolase</keyword>
<dbReference type="PIRSF" id="PIRSF036979">
    <property type="entry name" value="Arginase"/>
    <property type="match status" value="1"/>
</dbReference>
<dbReference type="SUPFAM" id="SSF52768">
    <property type="entry name" value="Arginase/deacetylase"/>
    <property type="match status" value="1"/>
</dbReference>
<proteinExistence type="inferred from homology"/>
<comment type="pathway">
    <text evidence="5">Amino-acid degradation; L-histidine degradation into L-glutamate; L-glutamate from N-formimidoyl-L-glutamate (hydrolase route): step 1/1.</text>
</comment>
<dbReference type="UniPathway" id="UPA00379">
    <property type="reaction ID" value="UER00552"/>
</dbReference>
<evidence type="ECO:0000256" key="1">
    <source>
        <dbReference type="ARBA" id="ARBA00022723"/>
    </source>
</evidence>
<dbReference type="GO" id="GO:0033389">
    <property type="term" value="P:putrescine biosynthetic process from arginine, via agmatine"/>
    <property type="evidence" value="ECO:0007669"/>
    <property type="project" value="TreeGrafter"/>
</dbReference>
<evidence type="ECO:0000256" key="7">
    <source>
        <dbReference type="PIRSR" id="PIRSR036979-1"/>
    </source>
</evidence>
<gene>
    <name evidence="5" type="primary">hutG</name>
    <name evidence="9" type="ORF">H7I73_02635</name>
</gene>
<comment type="caution">
    <text evidence="9">The sequence shown here is derived from an EMBL/GenBank/DDBJ whole genome shotgun (WGS) entry which is preliminary data.</text>
</comment>
<dbReference type="GO" id="GO:0050415">
    <property type="term" value="F:formimidoylglutamase activity"/>
    <property type="evidence" value="ECO:0007669"/>
    <property type="project" value="UniProtKB-UniRule"/>
</dbReference>
<dbReference type="GO" id="GO:0008783">
    <property type="term" value="F:agmatinase activity"/>
    <property type="evidence" value="ECO:0007669"/>
    <property type="project" value="TreeGrafter"/>
</dbReference>
<feature type="binding site" evidence="5 7">
    <location>
        <position position="159"/>
    </location>
    <ligand>
        <name>Mn(2+)</name>
        <dbReference type="ChEBI" id="CHEBI:29035"/>
        <label>1</label>
    </ligand>
</feature>
<sequence>MTNWQPASPALWQGRDDRAESPTALRLFQTITLSSAFSPEMYSEQIALLGFACDEGVKRNQGRTGAAGAPDALRKALANLASHDGHQRLVDLGNIVAQAPDLEGAQQALRKAVQRCQQTKMRTLVLGGGHETAFAHGAGVLDAFPQAKVGIINLDAHLDLRHAEQATSGTPFRQLSHLCDEQQRGFHYACIGVSRAANTQALWDEAQRLGVTVVEDLHCDSAQAQLAQFASGVDVIYLTIDLDVLPVWEMPAVSAPAALGVPLATLLGLIEPLCRSGKLQAVDMVEFNPRFDDDGRAARVAARLGWQIAHWWR</sequence>
<keyword evidence="3 5" id="KW-0369">Histidine metabolism</keyword>
<comment type="function">
    <text evidence="5">Catalyzes the conversion of N-formimidoyl-L-glutamate to L-glutamate and formamide.</text>
</comment>
<dbReference type="PANTHER" id="PTHR11358:SF35">
    <property type="entry name" value="FORMIMIDOYLGLUTAMASE"/>
    <property type="match status" value="1"/>
</dbReference>
<dbReference type="GO" id="GO:0019557">
    <property type="term" value="P:L-histidine catabolic process to glutamate and formate"/>
    <property type="evidence" value="ECO:0007669"/>
    <property type="project" value="UniProtKB-UniPathway"/>
</dbReference>
<feature type="binding site" evidence="5 7">
    <location>
        <position position="155"/>
    </location>
    <ligand>
        <name>Mn(2+)</name>
        <dbReference type="ChEBI" id="CHEBI:29035"/>
        <label>1</label>
    </ligand>
</feature>
<dbReference type="Proteomes" id="UP000548504">
    <property type="component" value="Unassembled WGS sequence"/>
</dbReference>
<feature type="binding site" evidence="5 7">
    <location>
        <position position="241"/>
    </location>
    <ligand>
        <name>Mn(2+)</name>
        <dbReference type="ChEBI" id="CHEBI:29035"/>
        <label>1</label>
    </ligand>
</feature>
<keyword evidence="1 5" id="KW-0479">Metal-binding</keyword>
<dbReference type="EMBL" id="JACLAG010000001">
    <property type="protein sequence ID" value="MBC2618531.1"/>
    <property type="molecule type" value="Genomic_DNA"/>
</dbReference>
<feature type="binding site" evidence="7">
    <location>
        <position position="243"/>
    </location>
    <ligand>
        <name>Mn(2+)</name>
        <dbReference type="ChEBI" id="CHEBI:29035"/>
        <label>1</label>
    </ligand>
</feature>
<evidence type="ECO:0000256" key="2">
    <source>
        <dbReference type="ARBA" id="ARBA00022801"/>
    </source>
</evidence>
<dbReference type="CDD" id="cd09988">
    <property type="entry name" value="Formimidoylglutamase"/>
    <property type="match status" value="1"/>
</dbReference>
<feature type="binding site" evidence="5">
    <location>
        <position position="241"/>
    </location>
    <ligand>
        <name>Mn(2+)</name>
        <dbReference type="ChEBI" id="CHEBI:29035"/>
        <label>2</label>
    </ligand>
</feature>
<dbReference type="FunFam" id="3.40.800.10:FF:000010">
    <property type="entry name" value="Formimidoylglutamase"/>
    <property type="match status" value="1"/>
</dbReference>
<feature type="binding site" evidence="5">
    <location>
        <position position="243"/>
    </location>
    <ligand>
        <name>Mn(2+)</name>
        <dbReference type="ChEBI" id="CHEBI:29035"/>
        <label>2</label>
    </ligand>
</feature>
<comment type="similarity">
    <text evidence="5 8">Belongs to the arginase family.</text>
</comment>
<name>A0A7X1BKB9_9ENTR</name>
<reference evidence="9 10" key="1">
    <citation type="submission" date="2020-08" db="EMBL/GenBank/DDBJ databases">
        <title>Emergence and comparative genomics analysis of Citrobacter in Fennec fox imported from North Africa to China.</title>
        <authorList>
            <person name="Zheng B."/>
        </authorList>
    </citation>
    <scope>NUCLEOTIDE SEQUENCE [LARGE SCALE GENOMIC DNA]</scope>
    <source>
        <strain evidence="9 10">FF141</strain>
    </source>
</reference>
<comment type="cofactor">
    <cofactor evidence="5 7">
        <name>Mn(2+)</name>
        <dbReference type="ChEBI" id="CHEBI:29035"/>
    </cofactor>
    <text evidence="5 7">Binds 2 manganese ions per subunit.</text>
</comment>
<dbReference type="PANTHER" id="PTHR11358">
    <property type="entry name" value="ARGINASE/AGMATINASE"/>
    <property type="match status" value="1"/>
</dbReference>